<evidence type="ECO:0000313" key="2">
    <source>
        <dbReference type="Proteomes" id="UP000076555"/>
    </source>
</evidence>
<dbReference type="InterPro" id="IPR014718">
    <property type="entry name" value="GH-type_carb-bd"/>
</dbReference>
<dbReference type="PANTHER" id="PTHR11122">
    <property type="entry name" value="APOSPORY-ASSOCIATED PROTEIN C-RELATED"/>
    <property type="match status" value="1"/>
</dbReference>
<dbReference type="GO" id="GO:0030246">
    <property type="term" value="F:carbohydrate binding"/>
    <property type="evidence" value="ECO:0007669"/>
    <property type="project" value="InterPro"/>
</dbReference>
<dbReference type="AlphaFoldDB" id="A0A166J747"/>
<dbReference type="Proteomes" id="UP000076555">
    <property type="component" value="Unassembled WGS sequence"/>
</dbReference>
<dbReference type="Gene3D" id="2.70.98.10">
    <property type="match status" value="1"/>
</dbReference>
<dbReference type="InterPro" id="IPR008183">
    <property type="entry name" value="Aldose_1/G6P_1-epimerase"/>
</dbReference>
<comment type="caution">
    <text evidence="1">The sequence shown here is derived from an EMBL/GenBank/DDBJ whole genome shotgun (WGS) entry which is preliminary data.</text>
</comment>
<dbReference type="EMBL" id="LWAJ01000178">
    <property type="protein sequence ID" value="KZL49311.1"/>
    <property type="molecule type" value="Genomic_DNA"/>
</dbReference>
<dbReference type="RefSeq" id="WP_063873178.1">
    <property type="nucleotide sequence ID" value="NZ_CAWMRI010000178.1"/>
</dbReference>
<name>A0A166J747_NODSP</name>
<dbReference type="OrthoDB" id="9795355at2"/>
<accession>A0A166J747</accession>
<evidence type="ECO:0000313" key="1">
    <source>
        <dbReference type="EMBL" id="KZL49311.1"/>
    </source>
</evidence>
<dbReference type="GO" id="GO:0016853">
    <property type="term" value="F:isomerase activity"/>
    <property type="evidence" value="ECO:0007669"/>
    <property type="project" value="InterPro"/>
</dbReference>
<dbReference type="SUPFAM" id="SSF74650">
    <property type="entry name" value="Galactose mutarotase-like"/>
    <property type="match status" value="1"/>
</dbReference>
<proteinExistence type="predicted"/>
<dbReference type="CDD" id="cd09025">
    <property type="entry name" value="Aldose_epim_Slr1438"/>
    <property type="match status" value="1"/>
</dbReference>
<dbReference type="InterPro" id="IPR011013">
    <property type="entry name" value="Gal_mutarotase_sf_dom"/>
</dbReference>
<dbReference type="Pfam" id="PF01263">
    <property type="entry name" value="Aldose_epim"/>
    <property type="match status" value="1"/>
</dbReference>
<reference evidence="1 2" key="1">
    <citation type="submission" date="2016-04" db="EMBL/GenBank/DDBJ databases">
        <title>Draft Genome Assembly of the Bloom-forming Cyanobacterium Nodularia spumigena Strain CENA596 in Shrimp Production Ponds.</title>
        <authorList>
            <person name="Popin R.V."/>
            <person name="Rigonato J."/>
            <person name="Abreu V.A."/>
            <person name="Andreote A.P."/>
            <person name="Silveira S.B."/>
            <person name="Odebrecht C."/>
            <person name="Fiore M.F."/>
        </authorList>
    </citation>
    <scope>NUCLEOTIDE SEQUENCE [LARGE SCALE GENOMIC DNA]</scope>
    <source>
        <strain evidence="1 2">CENA596</strain>
    </source>
</reference>
<gene>
    <name evidence="1" type="ORF">A2T98_13275</name>
</gene>
<dbReference type="GO" id="GO:0005975">
    <property type="term" value="P:carbohydrate metabolic process"/>
    <property type="evidence" value="ECO:0007669"/>
    <property type="project" value="InterPro"/>
</dbReference>
<protein>
    <submittedName>
        <fullName evidence="1">Aldose epimerase</fullName>
    </submittedName>
</protein>
<organism evidence="1 2">
    <name type="scientific">Nodularia spumigena CENA596</name>
    <dbReference type="NCBI Taxonomy" id="1819295"/>
    <lineage>
        <taxon>Bacteria</taxon>
        <taxon>Bacillati</taxon>
        <taxon>Cyanobacteriota</taxon>
        <taxon>Cyanophyceae</taxon>
        <taxon>Nostocales</taxon>
        <taxon>Nodulariaceae</taxon>
        <taxon>Nodularia</taxon>
    </lineage>
</organism>
<dbReference type="PANTHER" id="PTHR11122:SF13">
    <property type="entry name" value="GLUCOSE-6-PHOSPHATE 1-EPIMERASE"/>
    <property type="match status" value="1"/>
</dbReference>
<sequence>MFTITLQEQQYKTYILTDESAGSQIEVVPERGGIITRWRIQEQEIFYLDTERFTHPDLSVRGGNPILFPICGNLPDNTYTHNGQQYTLKQHGFARELPWEVTEQKTEDKASLTLVLNSNEQTKAVYPFDFQLIFTYELQGNTLAIRQEYKNLSSTPMPFSAGFHPYFLISGDKNQLEFQIPSQQYQDQNTKEIHSFDGNFDFNRDEIDIAFKDLTSQSATVIDRSRQLKLSLDYEPIYSHLVFWTVKGKDFYCLEPWTAPRNALNTGANLTVVAPKASCTASVRLTANLL</sequence>